<comment type="similarity">
    <text evidence="1 7 8">Belongs to the universal ribosomal protein uL11 family.</text>
</comment>
<evidence type="ECO:0000256" key="6">
    <source>
        <dbReference type="ARBA" id="ARBA00023274"/>
    </source>
</evidence>
<reference evidence="12" key="1">
    <citation type="submission" date="2020-02" db="EMBL/GenBank/DDBJ databases">
        <authorList>
            <person name="Meier V. D."/>
        </authorList>
    </citation>
    <scope>NUCLEOTIDE SEQUENCE</scope>
    <source>
        <strain evidence="12">AVDCRST_MAG02</strain>
    </source>
</reference>
<dbReference type="PROSITE" id="PS00359">
    <property type="entry name" value="RIBOSOMAL_L11"/>
    <property type="match status" value="1"/>
</dbReference>
<keyword evidence="3 7" id="KW-0699">rRNA-binding</keyword>
<dbReference type="InterPro" id="IPR020785">
    <property type="entry name" value="Ribosomal_uL11_CS"/>
</dbReference>
<dbReference type="InterPro" id="IPR036769">
    <property type="entry name" value="Ribosomal_uL11_C_sf"/>
</dbReference>
<evidence type="ECO:0000256" key="3">
    <source>
        <dbReference type="ARBA" id="ARBA00022730"/>
    </source>
</evidence>
<comment type="subunit">
    <text evidence="7">Part of the ribosomal stalk of the 50S ribosomal subunit. Interacts with L10 and the large rRNA to form the base of the stalk. L10 forms an elongated spine to which L12 dimers bind in a sequential fashion forming a multimeric L10(L12)X complex.</text>
</comment>
<dbReference type="InterPro" id="IPR036796">
    <property type="entry name" value="Ribosomal_uL11_N_sf"/>
</dbReference>
<dbReference type="AlphaFoldDB" id="A0A6J4R8E6"/>
<dbReference type="HAMAP" id="MF_00736">
    <property type="entry name" value="Ribosomal_uL11"/>
    <property type="match status" value="1"/>
</dbReference>
<protein>
    <recommendedName>
        <fullName evidence="7">Large ribosomal subunit protein uL11</fullName>
    </recommendedName>
</protein>
<keyword evidence="6 7" id="KW-0687">Ribonucleoprotein</keyword>
<dbReference type="PANTHER" id="PTHR11661:SF1">
    <property type="entry name" value="LARGE RIBOSOMAL SUBUNIT PROTEIN UL11M"/>
    <property type="match status" value="1"/>
</dbReference>
<evidence type="ECO:0000259" key="11">
    <source>
        <dbReference type="Pfam" id="PF03946"/>
    </source>
</evidence>
<dbReference type="InterPro" id="IPR020783">
    <property type="entry name" value="Ribosomal_uL11_C"/>
</dbReference>
<dbReference type="PANTHER" id="PTHR11661">
    <property type="entry name" value="60S RIBOSOMAL PROTEIN L12"/>
    <property type="match status" value="1"/>
</dbReference>
<dbReference type="Gene3D" id="1.10.10.250">
    <property type="entry name" value="Ribosomal protein L11, C-terminal domain"/>
    <property type="match status" value="1"/>
</dbReference>
<dbReference type="SUPFAM" id="SSF46906">
    <property type="entry name" value="Ribosomal protein L11, C-terminal domain"/>
    <property type="match status" value="1"/>
</dbReference>
<dbReference type="GO" id="GO:0003735">
    <property type="term" value="F:structural constituent of ribosome"/>
    <property type="evidence" value="ECO:0007669"/>
    <property type="project" value="InterPro"/>
</dbReference>
<accession>A0A6J4R8E6</accession>
<dbReference type="SMART" id="SM00649">
    <property type="entry name" value="RL11"/>
    <property type="match status" value="1"/>
</dbReference>
<dbReference type="EMBL" id="CADCVH010000098">
    <property type="protein sequence ID" value="CAA9466994.1"/>
    <property type="molecule type" value="Genomic_DNA"/>
</dbReference>
<gene>
    <name evidence="7" type="primary">rplK</name>
    <name evidence="12" type="ORF">AVDCRST_MAG02-3225</name>
</gene>
<keyword evidence="2 7" id="KW-0488">Methylation</keyword>
<feature type="domain" description="Large ribosomal subunit protein uL11 C-terminal" evidence="10">
    <location>
        <begin position="75"/>
        <end position="143"/>
    </location>
</feature>
<dbReference type="InterPro" id="IPR006519">
    <property type="entry name" value="Ribosomal_uL11_bac-typ"/>
</dbReference>
<proteinExistence type="inferred from homology"/>
<dbReference type="InterPro" id="IPR000911">
    <property type="entry name" value="Ribosomal_uL11"/>
</dbReference>
<dbReference type="SUPFAM" id="SSF54747">
    <property type="entry name" value="Ribosomal L11/L12e N-terminal domain"/>
    <property type="match status" value="1"/>
</dbReference>
<keyword evidence="4 7" id="KW-0694">RNA-binding</keyword>
<evidence type="ECO:0000259" key="10">
    <source>
        <dbReference type="Pfam" id="PF00298"/>
    </source>
</evidence>
<dbReference type="NCBIfam" id="TIGR01632">
    <property type="entry name" value="L11_bact"/>
    <property type="match status" value="1"/>
</dbReference>
<comment type="PTM">
    <text evidence="7 9">One or more lysine residues are methylated.</text>
</comment>
<dbReference type="Pfam" id="PF00298">
    <property type="entry name" value="Ribosomal_L11"/>
    <property type="match status" value="1"/>
</dbReference>
<dbReference type="Gene3D" id="3.30.1550.10">
    <property type="entry name" value="Ribosomal protein L11/L12, N-terminal domain"/>
    <property type="match status" value="1"/>
</dbReference>
<feature type="domain" description="Large ribosomal subunit protein uL11 N-terminal" evidence="11">
    <location>
        <begin position="13"/>
        <end position="70"/>
    </location>
</feature>
<evidence type="ECO:0000256" key="2">
    <source>
        <dbReference type="ARBA" id="ARBA00022481"/>
    </source>
</evidence>
<dbReference type="FunFam" id="1.10.10.250:FF:000001">
    <property type="entry name" value="50S ribosomal protein L11"/>
    <property type="match status" value="1"/>
</dbReference>
<evidence type="ECO:0000313" key="12">
    <source>
        <dbReference type="EMBL" id="CAA9466994.1"/>
    </source>
</evidence>
<evidence type="ECO:0000256" key="5">
    <source>
        <dbReference type="ARBA" id="ARBA00022980"/>
    </source>
</evidence>
<evidence type="ECO:0000256" key="1">
    <source>
        <dbReference type="ARBA" id="ARBA00010537"/>
    </source>
</evidence>
<keyword evidence="5 7" id="KW-0689">Ribosomal protein</keyword>
<dbReference type="GO" id="GO:0022625">
    <property type="term" value="C:cytosolic large ribosomal subunit"/>
    <property type="evidence" value="ECO:0007669"/>
    <property type="project" value="TreeGrafter"/>
</dbReference>
<comment type="function">
    <text evidence="7 9">Forms part of the ribosomal stalk which helps the ribosome interact with GTP-bound translation factors.</text>
</comment>
<dbReference type="InterPro" id="IPR020784">
    <property type="entry name" value="Ribosomal_uL11_N"/>
</dbReference>
<name>A0A6J4R8E6_9ACTN</name>
<dbReference type="CDD" id="cd00349">
    <property type="entry name" value="Ribosomal_L11"/>
    <property type="match status" value="1"/>
</dbReference>
<evidence type="ECO:0000256" key="8">
    <source>
        <dbReference type="RuleBase" id="RU003978"/>
    </source>
</evidence>
<sequence>MGRRRGKRVLAKVKMELEAGRATPAPPVGTRLGPYGLSLGEFVRQYNDATRDKAGTIVPAEVTVYEDRTFSFVTKTPPTAALLREAAGLGKGSGEPGREAAGSVTAEQLRRVAEAKMPDLNAADLEGAMRVVAGTARSMGIRVDGRG</sequence>
<evidence type="ECO:0000256" key="4">
    <source>
        <dbReference type="ARBA" id="ARBA00022884"/>
    </source>
</evidence>
<evidence type="ECO:0000256" key="7">
    <source>
        <dbReference type="HAMAP-Rule" id="MF_00736"/>
    </source>
</evidence>
<dbReference type="GO" id="GO:0006412">
    <property type="term" value="P:translation"/>
    <property type="evidence" value="ECO:0007669"/>
    <property type="project" value="UniProtKB-UniRule"/>
</dbReference>
<dbReference type="GO" id="GO:0070180">
    <property type="term" value="F:large ribosomal subunit rRNA binding"/>
    <property type="evidence" value="ECO:0007669"/>
    <property type="project" value="UniProtKB-UniRule"/>
</dbReference>
<dbReference type="Pfam" id="PF03946">
    <property type="entry name" value="Ribosomal_L11_N"/>
    <property type="match status" value="1"/>
</dbReference>
<organism evidence="12">
    <name type="scientific">uncultured Rubrobacteraceae bacterium</name>
    <dbReference type="NCBI Taxonomy" id="349277"/>
    <lineage>
        <taxon>Bacteria</taxon>
        <taxon>Bacillati</taxon>
        <taxon>Actinomycetota</taxon>
        <taxon>Rubrobacteria</taxon>
        <taxon>Rubrobacterales</taxon>
        <taxon>Rubrobacteraceae</taxon>
        <taxon>environmental samples</taxon>
    </lineage>
</organism>
<evidence type="ECO:0000256" key="9">
    <source>
        <dbReference type="RuleBase" id="RU003979"/>
    </source>
</evidence>